<evidence type="ECO:0000256" key="5">
    <source>
        <dbReference type="SAM" id="MobiDB-lite"/>
    </source>
</evidence>
<feature type="binding site" evidence="4">
    <location>
        <position position="54"/>
    </location>
    <ligand>
        <name>molybdate</name>
        <dbReference type="ChEBI" id="CHEBI:36264"/>
    </ligand>
</feature>
<dbReference type="PIRSF" id="PIRSF004846">
    <property type="entry name" value="ModA"/>
    <property type="match status" value="1"/>
</dbReference>
<evidence type="ECO:0000313" key="8">
    <source>
        <dbReference type="Proteomes" id="UP000269019"/>
    </source>
</evidence>
<feature type="binding site" evidence="4">
    <location>
        <position position="82"/>
    </location>
    <ligand>
        <name>molybdate</name>
        <dbReference type="ChEBI" id="CHEBI:36264"/>
    </ligand>
</feature>
<accession>A0A3G6JBD4</accession>
<evidence type="ECO:0000256" key="1">
    <source>
        <dbReference type="ARBA" id="ARBA00009175"/>
    </source>
</evidence>
<evidence type="ECO:0000313" key="7">
    <source>
        <dbReference type="EMBL" id="AZA13424.1"/>
    </source>
</evidence>
<dbReference type="InterPro" id="IPR050682">
    <property type="entry name" value="ModA/WtpA"/>
</dbReference>
<dbReference type="AlphaFoldDB" id="A0A3G6JBD4"/>
<evidence type="ECO:0000256" key="3">
    <source>
        <dbReference type="ARBA" id="ARBA00022729"/>
    </source>
</evidence>
<dbReference type="GO" id="GO:0015689">
    <property type="term" value="P:molybdate ion transport"/>
    <property type="evidence" value="ECO:0007669"/>
    <property type="project" value="InterPro"/>
</dbReference>
<dbReference type="RefSeq" id="WP_245992198.1">
    <property type="nucleotide sequence ID" value="NZ_CP033896.1"/>
</dbReference>
<protein>
    <submittedName>
        <fullName evidence="7">Molybdate-binding periplasmic protein</fullName>
    </submittedName>
</protein>
<dbReference type="Proteomes" id="UP000269019">
    <property type="component" value="Chromosome"/>
</dbReference>
<keyword evidence="4" id="KW-0500">Molybdenum</keyword>
<evidence type="ECO:0000256" key="2">
    <source>
        <dbReference type="ARBA" id="ARBA00022723"/>
    </source>
</evidence>
<keyword evidence="3 6" id="KW-0732">Signal</keyword>
<dbReference type="NCBIfam" id="TIGR01256">
    <property type="entry name" value="modA"/>
    <property type="match status" value="1"/>
</dbReference>
<reference evidence="7 8" key="1">
    <citation type="submission" date="2018-11" db="EMBL/GenBank/DDBJ databases">
        <authorList>
            <person name="Kleinhagauer T."/>
            <person name="Glaeser S.P."/>
            <person name="Spergser J."/>
            <person name="Ruckert C."/>
            <person name="Kaempfer P."/>
            <person name="Busse H.-J."/>
        </authorList>
    </citation>
    <scope>NUCLEOTIDE SEQUENCE [LARGE SCALE GENOMIC DNA]</scope>
    <source>
        <strain evidence="7 8">200CH</strain>
    </source>
</reference>
<dbReference type="KEGG" id="ccho:CCHOA_05095"/>
<dbReference type="GO" id="GO:0030973">
    <property type="term" value="F:molybdate ion binding"/>
    <property type="evidence" value="ECO:0007669"/>
    <property type="project" value="TreeGrafter"/>
</dbReference>
<evidence type="ECO:0000256" key="6">
    <source>
        <dbReference type="SAM" id="SignalP"/>
    </source>
</evidence>
<dbReference type="PROSITE" id="PS51257">
    <property type="entry name" value="PROKAR_LIPOPROTEIN"/>
    <property type="match status" value="1"/>
</dbReference>
<proteinExistence type="inferred from homology"/>
<keyword evidence="2 4" id="KW-0479">Metal-binding</keyword>
<dbReference type="Pfam" id="PF13531">
    <property type="entry name" value="SBP_bac_11"/>
    <property type="match status" value="1"/>
</dbReference>
<dbReference type="GO" id="GO:0046872">
    <property type="term" value="F:metal ion binding"/>
    <property type="evidence" value="ECO:0007669"/>
    <property type="project" value="UniProtKB-KW"/>
</dbReference>
<sequence precursor="true">MHRRFLACLLCAAALITGCHNSTDASPAGRSTGQTAGGQESTRASEVTVFAAASTRVITDKLGAVTQTLPDPFTVRVSNAGSTTLLQQLRDGAPADVLIVADESHMRQAEAEGLVTHGEAVANNTMVLVTPPDNPAGIRDFSDIDQAQLVVCAPEVPCGAVAAKLAAANNVALQPVSLEQSVSDVVGKVITGEADAGIVYATDAAAAAKSGKPLRVIPIPHAATFANTIMAAVTTTAVNQQAASQLVQLLGDTAFADVWAEFGFIPVNPTATAAATP</sequence>
<gene>
    <name evidence="7" type="primary">modA</name>
    <name evidence="7" type="ORF">CCHOA_05095</name>
</gene>
<comment type="similarity">
    <text evidence="1">Belongs to the bacterial solute-binding protein ModA family.</text>
</comment>
<dbReference type="PANTHER" id="PTHR30632">
    <property type="entry name" value="MOLYBDATE-BINDING PERIPLASMIC PROTEIN"/>
    <property type="match status" value="1"/>
</dbReference>
<organism evidence="7 8">
    <name type="scientific">Corynebacterium choanae</name>
    <dbReference type="NCBI Taxonomy" id="1862358"/>
    <lineage>
        <taxon>Bacteria</taxon>
        <taxon>Bacillati</taxon>
        <taxon>Actinomycetota</taxon>
        <taxon>Actinomycetes</taxon>
        <taxon>Mycobacteriales</taxon>
        <taxon>Corynebacteriaceae</taxon>
        <taxon>Corynebacterium</taxon>
    </lineage>
</organism>
<feature type="region of interest" description="Disordered" evidence="5">
    <location>
        <begin position="23"/>
        <end position="44"/>
    </location>
</feature>
<name>A0A3G6JBD4_9CORY</name>
<dbReference type="Gene3D" id="3.40.190.10">
    <property type="entry name" value="Periplasmic binding protein-like II"/>
    <property type="match status" value="2"/>
</dbReference>
<keyword evidence="8" id="KW-1185">Reference proteome</keyword>
<dbReference type="SUPFAM" id="SSF53850">
    <property type="entry name" value="Periplasmic binding protein-like II"/>
    <property type="match status" value="1"/>
</dbReference>
<dbReference type="PANTHER" id="PTHR30632:SF0">
    <property type="entry name" value="SULFATE-BINDING PROTEIN"/>
    <property type="match status" value="1"/>
</dbReference>
<feature type="binding site" evidence="4">
    <location>
        <position position="200"/>
    </location>
    <ligand>
        <name>molybdate</name>
        <dbReference type="ChEBI" id="CHEBI:36264"/>
    </ligand>
</feature>
<dbReference type="EMBL" id="CP033896">
    <property type="protein sequence ID" value="AZA13424.1"/>
    <property type="molecule type" value="Genomic_DNA"/>
</dbReference>
<feature type="chain" id="PRO_5039039618" evidence="6">
    <location>
        <begin position="22"/>
        <end position="277"/>
    </location>
</feature>
<feature type="binding site" evidence="4">
    <location>
        <position position="182"/>
    </location>
    <ligand>
        <name>molybdate</name>
        <dbReference type="ChEBI" id="CHEBI:36264"/>
    </ligand>
</feature>
<dbReference type="InterPro" id="IPR005950">
    <property type="entry name" value="ModA"/>
</dbReference>
<feature type="signal peptide" evidence="6">
    <location>
        <begin position="1"/>
        <end position="21"/>
    </location>
</feature>
<evidence type="ECO:0000256" key="4">
    <source>
        <dbReference type="PIRSR" id="PIRSR004846-1"/>
    </source>
</evidence>